<keyword evidence="13" id="KW-0496">Mitochondrion</keyword>
<evidence type="ECO:0000256" key="13">
    <source>
        <dbReference type="ARBA" id="ARBA00023128"/>
    </source>
</evidence>
<feature type="domain" description="PRORP" evidence="17">
    <location>
        <begin position="339"/>
        <end position="573"/>
    </location>
</feature>
<keyword evidence="8" id="KW-0479">Metal-binding</keyword>
<comment type="catalytic activity">
    <reaction evidence="1">
        <text>Endonucleolytic cleavage of RNA, removing 5'-extranucleotides from tRNA precursor.</text>
        <dbReference type="EC" id="3.1.26.5"/>
    </reaction>
</comment>
<dbReference type="OrthoDB" id="46913at2759"/>
<comment type="cofactor">
    <cofactor evidence="2">
        <name>Mg(2+)</name>
        <dbReference type="ChEBI" id="CHEBI:18420"/>
    </cofactor>
</comment>
<keyword evidence="10" id="KW-0862">Zinc</keyword>
<feature type="repeat" description="PPR" evidence="16">
    <location>
        <begin position="238"/>
        <end position="272"/>
    </location>
</feature>
<dbReference type="EMBL" id="BEZZ01000634">
    <property type="protein sequence ID" value="GCC34825.1"/>
    <property type="molecule type" value="Genomic_DNA"/>
</dbReference>
<dbReference type="FunFam" id="1.25.40.10:FF:001403">
    <property type="entry name" value="Mitochondrial ribonuclease P protein 3-like Protein"/>
    <property type="match status" value="1"/>
</dbReference>
<evidence type="ECO:0000256" key="16">
    <source>
        <dbReference type="PROSITE-ProRule" id="PRU00708"/>
    </source>
</evidence>
<dbReference type="NCBIfam" id="TIGR00756">
    <property type="entry name" value="PPR"/>
    <property type="match status" value="1"/>
</dbReference>
<comment type="subcellular location">
    <subcellularLocation>
        <location evidence="3">Mitochondrion</location>
    </subcellularLocation>
</comment>
<evidence type="ECO:0000256" key="6">
    <source>
        <dbReference type="ARBA" id="ARBA00022694"/>
    </source>
</evidence>
<reference evidence="18 19" key="1">
    <citation type="journal article" date="2018" name="Nat. Ecol. Evol.">
        <title>Shark genomes provide insights into elasmobranch evolution and the origin of vertebrates.</title>
        <authorList>
            <person name="Hara Y"/>
            <person name="Yamaguchi K"/>
            <person name="Onimaru K"/>
            <person name="Kadota M"/>
            <person name="Koyanagi M"/>
            <person name="Keeley SD"/>
            <person name="Tatsumi K"/>
            <person name="Tanaka K"/>
            <person name="Motone F"/>
            <person name="Kageyama Y"/>
            <person name="Nozu R"/>
            <person name="Adachi N"/>
            <person name="Nishimura O"/>
            <person name="Nakagawa R"/>
            <person name="Tanegashima C"/>
            <person name="Kiyatake I"/>
            <person name="Matsumoto R"/>
            <person name="Murakumo K"/>
            <person name="Nishida K"/>
            <person name="Terakita A"/>
            <person name="Kuratani S"/>
            <person name="Sato K"/>
            <person name="Hyodo S Kuraku.S."/>
        </authorList>
    </citation>
    <scope>NUCLEOTIDE SEQUENCE [LARGE SCALE GENOMIC DNA]</scope>
</reference>
<proteinExistence type="inferred from homology"/>
<dbReference type="Gene3D" id="1.25.40.10">
    <property type="entry name" value="Tetratricopeptide repeat domain"/>
    <property type="match status" value="1"/>
</dbReference>
<keyword evidence="7" id="KW-0540">Nuclease</keyword>
<dbReference type="FunFam" id="3.40.50.11980:FF:000003">
    <property type="entry name" value="Mitochondrial ribonuclease P catalytic subunit"/>
    <property type="match status" value="1"/>
</dbReference>
<protein>
    <recommendedName>
        <fullName evidence="14">Mitochondrial ribonuclease P catalytic subunit</fullName>
        <ecNumber evidence="5">3.1.26.5</ecNumber>
    </recommendedName>
    <alternativeName>
        <fullName evidence="15">Mitochondrial ribonuclease P protein 3</fullName>
    </alternativeName>
</protein>
<accession>A0A401SWR0</accession>
<dbReference type="Pfam" id="PF01535">
    <property type="entry name" value="PPR"/>
    <property type="match status" value="2"/>
</dbReference>
<dbReference type="InterPro" id="IPR011990">
    <property type="entry name" value="TPR-like_helical_dom_sf"/>
</dbReference>
<evidence type="ECO:0000313" key="18">
    <source>
        <dbReference type="EMBL" id="GCC34825.1"/>
    </source>
</evidence>
<dbReference type="STRING" id="137246.A0A401SWR0"/>
<dbReference type="CDD" id="cd18718">
    <property type="entry name" value="PIN_PRORP"/>
    <property type="match status" value="1"/>
</dbReference>
<dbReference type="GO" id="GO:0004526">
    <property type="term" value="F:ribonuclease P activity"/>
    <property type="evidence" value="ECO:0007669"/>
    <property type="project" value="UniProtKB-EC"/>
</dbReference>
<comment type="caution">
    <text evidence="18">The sequence shown here is derived from an EMBL/GenBank/DDBJ whole genome shotgun (WGS) entry which is preliminary data.</text>
</comment>
<organism evidence="18 19">
    <name type="scientific">Chiloscyllium punctatum</name>
    <name type="common">Brownbanded bambooshark</name>
    <name type="synonym">Hemiscyllium punctatum</name>
    <dbReference type="NCBI Taxonomy" id="137246"/>
    <lineage>
        <taxon>Eukaryota</taxon>
        <taxon>Metazoa</taxon>
        <taxon>Chordata</taxon>
        <taxon>Craniata</taxon>
        <taxon>Vertebrata</taxon>
        <taxon>Chondrichthyes</taxon>
        <taxon>Elasmobranchii</taxon>
        <taxon>Galeomorphii</taxon>
        <taxon>Galeoidea</taxon>
        <taxon>Orectolobiformes</taxon>
        <taxon>Hemiscylliidae</taxon>
        <taxon>Chiloscyllium</taxon>
    </lineage>
</organism>
<keyword evidence="11" id="KW-0460">Magnesium</keyword>
<evidence type="ECO:0000256" key="2">
    <source>
        <dbReference type="ARBA" id="ARBA00001946"/>
    </source>
</evidence>
<dbReference type="GO" id="GO:0030678">
    <property type="term" value="C:mitochondrial ribonuclease P complex"/>
    <property type="evidence" value="ECO:0007669"/>
    <property type="project" value="TreeGrafter"/>
</dbReference>
<dbReference type="Pfam" id="PF16953">
    <property type="entry name" value="PRORP"/>
    <property type="match status" value="1"/>
</dbReference>
<keyword evidence="12" id="KW-0809">Transit peptide</keyword>
<dbReference type="GO" id="GO:0001682">
    <property type="term" value="P:tRNA 5'-leader removal"/>
    <property type="evidence" value="ECO:0007669"/>
    <property type="project" value="TreeGrafter"/>
</dbReference>
<evidence type="ECO:0000256" key="3">
    <source>
        <dbReference type="ARBA" id="ARBA00004173"/>
    </source>
</evidence>
<evidence type="ECO:0000259" key="17">
    <source>
        <dbReference type="Pfam" id="PF16953"/>
    </source>
</evidence>
<dbReference type="PROSITE" id="PS51375">
    <property type="entry name" value="PPR"/>
    <property type="match status" value="1"/>
</dbReference>
<dbReference type="AlphaFoldDB" id="A0A401SWR0"/>
<dbReference type="GO" id="GO:0097745">
    <property type="term" value="P:mitochondrial tRNA 5'-end processing"/>
    <property type="evidence" value="ECO:0007669"/>
    <property type="project" value="TreeGrafter"/>
</dbReference>
<evidence type="ECO:0000256" key="12">
    <source>
        <dbReference type="ARBA" id="ARBA00022946"/>
    </source>
</evidence>
<dbReference type="OMA" id="VKEPIRY"/>
<evidence type="ECO:0000256" key="14">
    <source>
        <dbReference type="ARBA" id="ARBA00044536"/>
    </source>
</evidence>
<dbReference type="PANTHER" id="PTHR13547">
    <property type="match status" value="1"/>
</dbReference>
<evidence type="ECO:0000256" key="7">
    <source>
        <dbReference type="ARBA" id="ARBA00022722"/>
    </source>
</evidence>
<evidence type="ECO:0000313" key="19">
    <source>
        <dbReference type="Proteomes" id="UP000287033"/>
    </source>
</evidence>
<dbReference type="InterPro" id="IPR002885">
    <property type="entry name" value="PPR_rpt"/>
</dbReference>
<keyword evidence="6" id="KW-0819">tRNA processing</keyword>
<dbReference type="Proteomes" id="UP000287033">
    <property type="component" value="Unassembled WGS sequence"/>
</dbReference>
<evidence type="ECO:0000256" key="4">
    <source>
        <dbReference type="ARBA" id="ARBA00007626"/>
    </source>
</evidence>
<comment type="similarity">
    <text evidence="4">Belongs to the PPR family. P subfamily.</text>
</comment>
<evidence type="ECO:0000256" key="9">
    <source>
        <dbReference type="ARBA" id="ARBA00022801"/>
    </source>
</evidence>
<dbReference type="InterPro" id="IPR033495">
    <property type="entry name" value="MRPP3_PIN_dom"/>
</dbReference>
<evidence type="ECO:0000256" key="11">
    <source>
        <dbReference type="ARBA" id="ARBA00022842"/>
    </source>
</evidence>
<dbReference type="PANTHER" id="PTHR13547:SF1">
    <property type="entry name" value="MITOCHONDRIAL RIBONUCLEASE P CATALYTIC SUBUNIT"/>
    <property type="match status" value="1"/>
</dbReference>
<evidence type="ECO:0000256" key="1">
    <source>
        <dbReference type="ARBA" id="ARBA00000928"/>
    </source>
</evidence>
<dbReference type="InterPro" id="IPR031595">
    <property type="entry name" value="PRORP_C"/>
</dbReference>
<evidence type="ECO:0000256" key="5">
    <source>
        <dbReference type="ARBA" id="ARBA00012179"/>
    </source>
</evidence>
<evidence type="ECO:0000256" key="10">
    <source>
        <dbReference type="ARBA" id="ARBA00022833"/>
    </source>
</evidence>
<dbReference type="GO" id="GO:0046872">
    <property type="term" value="F:metal ion binding"/>
    <property type="evidence" value="ECO:0007669"/>
    <property type="project" value="UniProtKB-KW"/>
</dbReference>
<sequence>MLVQPLGSLAPHLQRVLRSPRAHQAVWRHFPSCAVPHLHTSKNLMSSELKQSDANQRKTSKAQLERIRRADTGSPFSVFTAGAARKRAESVKSQMGVELAETSTVTKVGKSLVPLKPLNVDDWKKLKTESPNKTRFEVSMMEKLLSARADIDVAKSLLVFVTMENGTVEYELLLKYLALCVQQQHLTEILDLYGMMKTRFKILDIGAYSLFISGFSKTDRWREAVMFLDSIKKMVTPSPRNYGDIVISALKHKEVETAWMLFKEMENKNLKPTENTLEAFFDYGKSFCDDQYENKVMYILFYLRDNQIYPGKGLMQSIHSWFESIPGKQWEGHETTILHSGKCPVCNTLLESIQLSVEEYHLLRECVMNDIIQGTDTFKKTTPQELQHFQTFVKNRPPYDIVIDGLNVANIAPKGNQSKILLDVVSYLANRNMRLLVLGRKHMLRGTRSWNKGHMADIQKYADCFFTENISEDDPFLLYATMHSGNHCKFLSRDLMRDHKACLSDQNTRRLFFKWQRGHQLVLSRYNPGNRMKFEIISKYDTIVQTTQDTWHIPYDEEGVERCSYEVPRKWLCLRKYN</sequence>
<evidence type="ECO:0000256" key="15">
    <source>
        <dbReference type="ARBA" id="ARBA00044559"/>
    </source>
</evidence>
<dbReference type="Gene3D" id="3.40.50.11980">
    <property type="match status" value="1"/>
</dbReference>
<keyword evidence="19" id="KW-1185">Reference proteome</keyword>
<keyword evidence="9" id="KW-0378">Hydrolase</keyword>
<name>A0A401SWR0_CHIPU</name>
<gene>
    <name evidence="18" type="ORF">chiPu_0013302</name>
</gene>
<evidence type="ECO:0000256" key="8">
    <source>
        <dbReference type="ARBA" id="ARBA00022723"/>
    </source>
</evidence>
<dbReference type="EC" id="3.1.26.5" evidence="5"/>